<comment type="caution">
    <text evidence="5">The sequence shown here is derived from an EMBL/GenBank/DDBJ whole genome shotgun (WGS) entry which is preliminary data.</text>
</comment>
<dbReference type="SMART" id="SM00342">
    <property type="entry name" value="HTH_ARAC"/>
    <property type="match status" value="1"/>
</dbReference>
<dbReference type="InterPro" id="IPR050204">
    <property type="entry name" value="AraC_XylS_family_regulators"/>
</dbReference>
<feature type="domain" description="HTH araC/xylS-type" evidence="4">
    <location>
        <begin position="200"/>
        <end position="298"/>
    </location>
</feature>
<protein>
    <submittedName>
        <fullName evidence="5">Helix-turn-helix domain-containing protein</fullName>
    </submittedName>
</protein>
<evidence type="ECO:0000256" key="2">
    <source>
        <dbReference type="ARBA" id="ARBA00023125"/>
    </source>
</evidence>
<accession>A0A972NZ70</accession>
<evidence type="ECO:0000256" key="1">
    <source>
        <dbReference type="ARBA" id="ARBA00023015"/>
    </source>
</evidence>
<organism evidence="5 6">
    <name type="scientific">Paraburkholderia elongata</name>
    <dbReference type="NCBI Taxonomy" id="2675747"/>
    <lineage>
        <taxon>Bacteria</taxon>
        <taxon>Pseudomonadati</taxon>
        <taxon>Pseudomonadota</taxon>
        <taxon>Betaproteobacteria</taxon>
        <taxon>Burkholderiales</taxon>
        <taxon>Burkholderiaceae</taxon>
        <taxon>Paraburkholderia</taxon>
    </lineage>
</organism>
<dbReference type="EMBL" id="WOEZ01000212">
    <property type="protein sequence ID" value="NPT60245.1"/>
    <property type="molecule type" value="Genomic_DNA"/>
</dbReference>
<keyword evidence="3" id="KW-0804">Transcription</keyword>
<evidence type="ECO:0000313" key="6">
    <source>
        <dbReference type="Proteomes" id="UP000655523"/>
    </source>
</evidence>
<keyword evidence="1" id="KW-0805">Transcription regulation</keyword>
<keyword evidence="6" id="KW-1185">Reference proteome</keyword>
<reference evidence="5 6" key="1">
    <citation type="submission" date="2019-11" db="EMBL/GenBank/DDBJ databases">
        <title>Metabolism of dissolved organic matter in forest soils.</title>
        <authorList>
            <person name="Cyle K.T."/>
            <person name="Wilhelm R.C."/>
            <person name="Martinez C.E."/>
        </authorList>
    </citation>
    <scope>NUCLEOTIDE SEQUENCE [LARGE SCALE GENOMIC DNA]</scope>
    <source>
        <strain evidence="5 6">5N</strain>
    </source>
</reference>
<dbReference type="SUPFAM" id="SSF46689">
    <property type="entry name" value="Homeodomain-like"/>
    <property type="match status" value="2"/>
</dbReference>
<evidence type="ECO:0000313" key="5">
    <source>
        <dbReference type="EMBL" id="NPT60245.1"/>
    </source>
</evidence>
<evidence type="ECO:0000259" key="4">
    <source>
        <dbReference type="PROSITE" id="PS01124"/>
    </source>
</evidence>
<dbReference type="AlphaFoldDB" id="A0A972NZ70"/>
<evidence type="ECO:0000256" key="3">
    <source>
        <dbReference type="ARBA" id="ARBA00023163"/>
    </source>
</evidence>
<sequence length="301" mass="33193">MSNTPEIINPFERVLKGTQGVIVDRGSHLDGGRVGSMITWNLEANELRCPALPELVILTGHKYQLSSALTDFGWGFREQFSSALHPIHIFPPGADFLRVLNGPARATFLTIDADRTFSILDELGVANPLDGLWMLSQRGFAEPYVYATIAALADQMAAGECPRLLIDSYCATIVFQLAKRWTAMSARAKQTGRLSPEALGRAIAFINDRLADDMSLDDLASLCGMTKFHFLRLFKASTNSSPYQYLRDRRIERARHLLSTTQYAIGDIAGQCAFASATGFAEMFRKVVGVAPTAWRAAQKK</sequence>
<proteinExistence type="predicted"/>
<dbReference type="Pfam" id="PF12833">
    <property type="entry name" value="HTH_18"/>
    <property type="match status" value="1"/>
</dbReference>
<gene>
    <name evidence="5" type="ORF">GNZ13_38250</name>
</gene>
<dbReference type="InterPro" id="IPR009057">
    <property type="entry name" value="Homeodomain-like_sf"/>
</dbReference>
<dbReference type="Gene3D" id="1.10.10.60">
    <property type="entry name" value="Homeodomain-like"/>
    <property type="match status" value="2"/>
</dbReference>
<dbReference type="InterPro" id="IPR018060">
    <property type="entry name" value="HTH_AraC"/>
</dbReference>
<dbReference type="PANTHER" id="PTHR46796">
    <property type="entry name" value="HTH-TYPE TRANSCRIPTIONAL ACTIVATOR RHAS-RELATED"/>
    <property type="match status" value="1"/>
</dbReference>
<dbReference type="Proteomes" id="UP000655523">
    <property type="component" value="Unassembled WGS sequence"/>
</dbReference>
<name>A0A972NZ70_9BURK</name>
<dbReference type="GO" id="GO:0003700">
    <property type="term" value="F:DNA-binding transcription factor activity"/>
    <property type="evidence" value="ECO:0007669"/>
    <property type="project" value="InterPro"/>
</dbReference>
<dbReference type="PANTHER" id="PTHR46796:SF14">
    <property type="entry name" value="TRANSCRIPTIONAL REGULATORY PROTEIN"/>
    <property type="match status" value="1"/>
</dbReference>
<dbReference type="GO" id="GO:0043565">
    <property type="term" value="F:sequence-specific DNA binding"/>
    <property type="evidence" value="ECO:0007669"/>
    <property type="project" value="InterPro"/>
</dbReference>
<keyword evidence="2" id="KW-0238">DNA-binding</keyword>
<dbReference type="PROSITE" id="PS01124">
    <property type="entry name" value="HTH_ARAC_FAMILY_2"/>
    <property type="match status" value="1"/>
</dbReference>